<dbReference type="SUPFAM" id="SSF46785">
    <property type="entry name" value="Winged helix' DNA-binding domain"/>
    <property type="match status" value="1"/>
</dbReference>
<dbReference type="STRING" id="383372.Rcas_3496"/>
<dbReference type="Pfam" id="PF00392">
    <property type="entry name" value="GntR"/>
    <property type="match status" value="1"/>
</dbReference>
<name>A7NPQ0_ROSCS</name>
<dbReference type="PANTHER" id="PTHR43537">
    <property type="entry name" value="TRANSCRIPTIONAL REGULATOR, GNTR FAMILY"/>
    <property type="match status" value="1"/>
</dbReference>
<dbReference type="Gene3D" id="1.10.10.10">
    <property type="entry name" value="Winged helix-like DNA-binding domain superfamily/Winged helix DNA-binding domain"/>
    <property type="match status" value="1"/>
</dbReference>
<keyword evidence="6" id="KW-1185">Reference proteome</keyword>
<dbReference type="SMART" id="SM00345">
    <property type="entry name" value="HTH_GNTR"/>
    <property type="match status" value="1"/>
</dbReference>
<dbReference type="EMBL" id="CP000804">
    <property type="protein sequence ID" value="ABU59546.1"/>
    <property type="molecule type" value="Genomic_DNA"/>
</dbReference>
<keyword evidence="1" id="KW-0805">Transcription regulation</keyword>
<evidence type="ECO:0000313" key="5">
    <source>
        <dbReference type="EMBL" id="ABU59546.1"/>
    </source>
</evidence>
<gene>
    <name evidence="5" type="ordered locus">Rcas_3496</name>
</gene>
<dbReference type="Pfam" id="PF07729">
    <property type="entry name" value="FCD"/>
    <property type="match status" value="1"/>
</dbReference>
<organism evidence="5 6">
    <name type="scientific">Roseiflexus castenholzii (strain DSM 13941 / HLO8)</name>
    <dbReference type="NCBI Taxonomy" id="383372"/>
    <lineage>
        <taxon>Bacteria</taxon>
        <taxon>Bacillati</taxon>
        <taxon>Chloroflexota</taxon>
        <taxon>Chloroflexia</taxon>
        <taxon>Chloroflexales</taxon>
        <taxon>Roseiflexineae</taxon>
        <taxon>Roseiflexaceae</taxon>
        <taxon>Roseiflexus</taxon>
    </lineage>
</organism>
<dbReference type="SUPFAM" id="SSF48008">
    <property type="entry name" value="GntR ligand-binding domain-like"/>
    <property type="match status" value="1"/>
</dbReference>
<dbReference type="eggNOG" id="COG1802">
    <property type="taxonomic scope" value="Bacteria"/>
</dbReference>
<dbReference type="PANTHER" id="PTHR43537:SF24">
    <property type="entry name" value="GLUCONATE OPERON TRANSCRIPTIONAL REPRESSOR"/>
    <property type="match status" value="1"/>
</dbReference>
<dbReference type="CDD" id="cd07377">
    <property type="entry name" value="WHTH_GntR"/>
    <property type="match status" value="1"/>
</dbReference>
<dbReference type="SMART" id="SM00895">
    <property type="entry name" value="FCD"/>
    <property type="match status" value="1"/>
</dbReference>
<dbReference type="GO" id="GO:0003700">
    <property type="term" value="F:DNA-binding transcription factor activity"/>
    <property type="evidence" value="ECO:0007669"/>
    <property type="project" value="InterPro"/>
</dbReference>
<dbReference type="HOGENOM" id="CLU_017584_5_1_0"/>
<evidence type="ECO:0000256" key="2">
    <source>
        <dbReference type="ARBA" id="ARBA00023125"/>
    </source>
</evidence>
<keyword evidence="3" id="KW-0804">Transcription</keyword>
<sequence length="237" mass="26814">MATDKLYTTSDSSSADQVYQSLRRLLIEGFYPPGTRLVEERLAQDLGVSRTPVRQALVRAAAEGLVQIFPNRGAVARSFTVDDLLEMYDLRALLEGHAAYLAAQRISPAQLARMEAAATALEESLTRTFECREDEVHFLVEQNAIFHQTIAEAAGNQRLIAMLNQIVAVPLQFRSFYWYRSEERRISNFFHRSILNALMLGDGDRARAMMREHIFYGRDVLLQSRRAEPESAASGEE</sequence>
<dbReference type="Proteomes" id="UP000000263">
    <property type="component" value="Chromosome"/>
</dbReference>
<dbReference type="InterPro" id="IPR008920">
    <property type="entry name" value="TF_FadR/GntR_C"/>
</dbReference>
<dbReference type="InterPro" id="IPR036388">
    <property type="entry name" value="WH-like_DNA-bd_sf"/>
</dbReference>
<dbReference type="OrthoDB" id="9781630at2"/>
<dbReference type="AlphaFoldDB" id="A7NPQ0"/>
<dbReference type="Gene3D" id="1.20.120.530">
    <property type="entry name" value="GntR ligand-binding domain-like"/>
    <property type="match status" value="1"/>
</dbReference>
<accession>A7NPQ0</accession>
<evidence type="ECO:0000256" key="1">
    <source>
        <dbReference type="ARBA" id="ARBA00023015"/>
    </source>
</evidence>
<evidence type="ECO:0000256" key="3">
    <source>
        <dbReference type="ARBA" id="ARBA00023163"/>
    </source>
</evidence>
<proteinExistence type="predicted"/>
<feature type="domain" description="HTH gntR-type" evidence="4">
    <location>
        <begin position="12"/>
        <end position="79"/>
    </location>
</feature>
<dbReference type="KEGG" id="rca:Rcas_3496"/>
<protein>
    <submittedName>
        <fullName evidence="5">Transcriptional regulator, GntR family</fullName>
    </submittedName>
</protein>
<evidence type="ECO:0000259" key="4">
    <source>
        <dbReference type="PROSITE" id="PS50949"/>
    </source>
</evidence>
<dbReference type="InterPro" id="IPR011711">
    <property type="entry name" value="GntR_C"/>
</dbReference>
<dbReference type="PROSITE" id="PS50949">
    <property type="entry name" value="HTH_GNTR"/>
    <property type="match status" value="1"/>
</dbReference>
<dbReference type="InterPro" id="IPR000524">
    <property type="entry name" value="Tscrpt_reg_HTH_GntR"/>
</dbReference>
<dbReference type="InterPro" id="IPR036390">
    <property type="entry name" value="WH_DNA-bd_sf"/>
</dbReference>
<dbReference type="GO" id="GO:0003677">
    <property type="term" value="F:DNA binding"/>
    <property type="evidence" value="ECO:0007669"/>
    <property type="project" value="UniProtKB-KW"/>
</dbReference>
<keyword evidence="2" id="KW-0238">DNA-binding</keyword>
<reference evidence="5 6" key="1">
    <citation type="submission" date="2007-08" db="EMBL/GenBank/DDBJ databases">
        <title>Complete sequence of Roseiflexus castenholzii DSM 13941.</title>
        <authorList>
            <consortium name="US DOE Joint Genome Institute"/>
            <person name="Copeland A."/>
            <person name="Lucas S."/>
            <person name="Lapidus A."/>
            <person name="Barry K."/>
            <person name="Glavina del Rio T."/>
            <person name="Dalin E."/>
            <person name="Tice H."/>
            <person name="Pitluck S."/>
            <person name="Thompson L.S."/>
            <person name="Brettin T."/>
            <person name="Bruce D."/>
            <person name="Detter J.C."/>
            <person name="Han C."/>
            <person name="Tapia R."/>
            <person name="Schmutz J."/>
            <person name="Larimer F."/>
            <person name="Land M."/>
            <person name="Hauser L."/>
            <person name="Kyrpides N."/>
            <person name="Mikhailova N."/>
            <person name="Bryant D.A."/>
            <person name="Hanada S."/>
            <person name="Tsukatani Y."/>
            <person name="Richardson P."/>
        </authorList>
    </citation>
    <scope>NUCLEOTIDE SEQUENCE [LARGE SCALE GENOMIC DNA]</scope>
    <source>
        <strain evidence="6">DSM 13941 / HLO8</strain>
    </source>
</reference>
<evidence type="ECO:0000313" key="6">
    <source>
        <dbReference type="Proteomes" id="UP000000263"/>
    </source>
</evidence>